<accession>A0A9W7XZU3</accession>
<gene>
    <name evidence="7" type="ORF">LPJ53_004080</name>
</gene>
<sequence length="2203" mass="242788">MDDHINVAIRVRPLNQRELRTATTAGSAQQIPWTVQRDTITQRISGDGRLATGNSFTFDKVFDQKDTTQKVYDDIVKNIITSSMGGFNGTIFAYGQTSSGKTHTMYGGASELGIVKLAVNNMFSIVENDSKREYLIRVSFLEIYNEVLRDLLEPSKTNLKIHENAKHEIFVGDLSEHIVFNTQQVEEILAKGDGNRQIGGTNMNERSSRSHTIFRIVIESREKADSGVSLSESPESSSKADSSLRQQQRLSTGSAAESSEFTGAVMVSCLNLVDLAGSERVGQTGAEGQRLKEGAHINRSLLSLGTVIARLSEDGGDRGHIPYRDSKITRILQPSLGGNAKTLIICTMTPSPDYVEEALSTLKFASRAKTIKNKPEVNEELRGDALLRRLKRASELEKEVAQMKEIERKKLKIEADNESLLRQLWKSQKERDRLQRELVKQQSSVFLPRQIADSKDAADNASVIRRQTWFPGLLVPITENDSSTDDTQQESLSPQEVDAGTTMDVDTAANNLPPRDQSAATVSKELHQIALDRISELAIKGDLLQQQHSEMSRASKEMEDTIQRHMREYNLLLSTLNQLAAADVIPPSPAKGEPLSSSQPPRELAQIRRKLRALMTTIGASQRMCQKFRSQRPEADFLEMELQATRETLIQKEEELVEVMRESDELFSRFSRAEEDYAKLQEETGQMRTTLGEASSAQLVLENARTALAAQLEQDRQQYSTELQSLKTQAASEMQMATDSLRSEITALETKSAEQIGHIESLTAKLSSRELALQNEIESSQALVRDHQSTITKLLAQLADSVSGIDELKGQCERLTTLTSDASNKESEIARLKTVVDELNVQAAAYTEIISTLESKSAAQESTIGERSRETEQLNKQLSSLTKAMEALELQIVESESAHSIRISDYKSELDSLQSAYAQERQELEHHLTERDALAKSMRSDIDSLTDQIAATNEALSSATAELSCARQQADRVPVLNTEMARLQIELSAAVSDRISLLADLDTIKQERDDIVGEHKRACAKNEELEGQNADIWDRISELTVSNNDLSTKLLQSEQDVVDRVARIKVLESSVLAAEEHSASLQADINQMVSSHRSELAGTEHTTADVRQKLQLSEEHLATKQAEWKLLLSERDSLIASAETKLETTISEYEQQLDALRAGSREASGEAEVLRGKLDSAHSQLESLRRDVAEAATSKSMIAKLNTDLSIQLEDKSMAVQNLEEQVRALRNEAQNAVTTAEQTQGSHEAHLNDLKAKHAIACSDLAVLQKERDDLVQRLRDQEALADRLSKSAEDSAEQLQQLHEAHRLEVAELQLQIDSLVTCREQALQDSANAKDEHDAAVSQMDNIKAALADAESRYSDLSRQHESLLVDMSTARADVLSKLEELDAARKHAVQLESVADSYKAQLELTQGKNGELQKRICELETDVQRISAERETADDITATARRAAEDQIVSLKHAIAAQSDDLTSLQQQLSEAVETRDTAVARMAELEAAAEQSLASEKISADRLAMLENSLGEQQELVSSLRSCAAQVESEFATDKEAAAKRISLLEMEIGQLGSRISDGALEAESLSRKLEDAIADSASACAARESAAAECHRLQSEFDMLAERSKESQLRLEQEVSEARHNLSNNDIVIEGLEHALETANASLSASQARAQDEALATIEELEGQVAKYKAELSAVQAALGDCPAVEQLVQERDRALKSIDTLKAMMIELASSKDGDIAELEESLKQQEALLEASVRETVEKEEALQLSEKLSATHLDRAVKAETELDQATRNSASDIERLVRERDELDGDLKRALSLEDKLRKDKSEADSELLGLRAAIVEHQQTTLDLEKKVDQLSDELAKTQVDVDAGTNLAMTMRAELQTLIKKLATLPGCQSEDTLAVVQDNSLASHEDLFKHALSLISVATVSTSESAADSGVTSDELTHVQQEIERLRVLNDKLEKKNAKLREVYKQDITELHAEEEKQRKRADALSAEMGSNAAHIQALEQQLVEVRGELETQQKQRIDLETTVVQLTTKSNSLQRVRTLEMPNTPQKSASPLVSTPENTSRNGNSNLTASNTKAAMTRLASQRTPMKTENKRVNTTPKPESMLSPISSSVLNARLAASAAQEEALPLTGRYPLRKRTAVNSENNSAAVAVAASPVSTTSVSADLAAAATKTEAARGRSTYGDRRRNRRNQPAARSDDLDGQAAEQCAQQ</sequence>
<evidence type="ECO:0000256" key="4">
    <source>
        <dbReference type="SAM" id="Coils"/>
    </source>
</evidence>
<evidence type="ECO:0000256" key="3">
    <source>
        <dbReference type="PROSITE-ProRule" id="PRU00283"/>
    </source>
</evidence>
<feature type="compositionally biased region" description="Basic and acidic residues" evidence="5">
    <location>
        <begin position="2166"/>
        <end position="2177"/>
    </location>
</feature>
<organism evidence="7 8">
    <name type="scientific">Coemansia erecta</name>
    <dbReference type="NCBI Taxonomy" id="147472"/>
    <lineage>
        <taxon>Eukaryota</taxon>
        <taxon>Fungi</taxon>
        <taxon>Fungi incertae sedis</taxon>
        <taxon>Zoopagomycota</taxon>
        <taxon>Kickxellomycotina</taxon>
        <taxon>Kickxellomycetes</taxon>
        <taxon>Kickxellales</taxon>
        <taxon>Kickxellaceae</taxon>
        <taxon>Coemansia</taxon>
    </lineage>
</organism>
<comment type="caution">
    <text evidence="7">The sequence shown here is derived from an EMBL/GenBank/DDBJ whole genome shotgun (WGS) entry which is preliminary data.</text>
</comment>
<comment type="similarity">
    <text evidence="3">Belongs to the TRAFAC class myosin-kinesin ATPase superfamily. Kinesin family.</text>
</comment>
<dbReference type="GO" id="GO:0008017">
    <property type="term" value="F:microtubule binding"/>
    <property type="evidence" value="ECO:0007669"/>
    <property type="project" value="InterPro"/>
</dbReference>
<keyword evidence="1 4" id="KW-0175">Coiled coil</keyword>
<dbReference type="GO" id="GO:0005524">
    <property type="term" value="F:ATP binding"/>
    <property type="evidence" value="ECO:0007669"/>
    <property type="project" value="UniProtKB-UniRule"/>
</dbReference>
<name>A0A9W7XZU3_9FUNG</name>
<dbReference type="GO" id="GO:0005874">
    <property type="term" value="C:microtubule"/>
    <property type="evidence" value="ECO:0007669"/>
    <property type="project" value="TreeGrafter"/>
</dbReference>
<feature type="coiled-coil region" evidence="4">
    <location>
        <begin position="396"/>
        <end position="437"/>
    </location>
</feature>
<feature type="binding site" evidence="3">
    <location>
        <begin position="95"/>
        <end position="102"/>
    </location>
    <ligand>
        <name>ATP</name>
        <dbReference type="ChEBI" id="CHEBI:30616"/>
    </ligand>
</feature>
<evidence type="ECO:0000256" key="2">
    <source>
        <dbReference type="ARBA" id="ARBA00023175"/>
    </source>
</evidence>
<feature type="coiled-coil region" evidence="4">
    <location>
        <begin position="1607"/>
        <end position="1743"/>
    </location>
</feature>
<keyword evidence="3" id="KW-0067">ATP-binding</keyword>
<feature type="coiled-coil region" evidence="4">
    <location>
        <begin position="1929"/>
        <end position="2009"/>
    </location>
</feature>
<dbReference type="PROSITE" id="PS50067">
    <property type="entry name" value="KINESIN_MOTOR_2"/>
    <property type="match status" value="1"/>
</dbReference>
<feature type="coiled-coil region" evidence="4">
    <location>
        <begin position="822"/>
        <end position="969"/>
    </location>
</feature>
<dbReference type="Gene3D" id="3.40.850.10">
    <property type="entry name" value="Kinesin motor domain"/>
    <property type="match status" value="1"/>
</dbReference>
<feature type="compositionally biased region" description="Polar residues" evidence="5">
    <location>
        <begin position="2034"/>
        <end position="2079"/>
    </location>
</feature>
<dbReference type="InterPro" id="IPR036961">
    <property type="entry name" value="Kinesin_motor_dom_sf"/>
</dbReference>
<dbReference type="InterPro" id="IPR027640">
    <property type="entry name" value="Kinesin-like_fam"/>
</dbReference>
<evidence type="ECO:0000259" key="6">
    <source>
        <dbReference type="PROSITE" id="PS50067"/>
    </source>
</evidence>
<feature type="coiled-coil region" evidence="4">
    <location>
        <begin position="1459"/>
        <end position="1493"/>
    </location>
</feature>
<dbReference type="InterPro" id="IPR027417">
    <property type="entry name" value="P-loop_NTPase"/>
</dbReference>
<feature type="domain" description="Kinesin motor" evidence="6">
    <location>
        <begin position="4"/>
        <end position="371"/>
    </location>
</feature>
<feature type="region of interest" description="Disordered" evidence="5">
    <location>
        <begin position="2164"/>
        <end position="2203"/>
    </location>
</feature>
<proteinExistence type="inferred from homology"/>
<keyword evidence="2 3" id="KW-0505">Motor protein</keyword>
<keyword evidence="3" id="KW-0547">Nucleotide-binding</keyword>
<dbReference type="PRINTS" id="PR00380">
    <property type="entry name" value="KINESINHEAVY"/>
</dbReference>
<dbReference type="Proteomes" id="UP001149813">
    <property type="component" value="Unassembled WGS sequence"/>
</dbReference>
<dbReference type="Pfam" id="PF00225">
    <property type="entry name" value="Kinesin"/>
    <property type="match status" value="1"/>
</dbReference>
<dbReference type="GO" id="GO:0007018">
    <property type="term" value="P:microtubule-based movement"/>
    <property type="evidence" value="ECO:0007669"/>
    <property type="project" value="InterPro"/>
</dbReference>
<dbReference type="EMBL" id="JANBOJ010000175">
    <property type="protein sequence ID" value="KAJ1721388.1"/>
    <property type="molecule type" value="Genomic_DNA"/>
</dbReference>
<evidence type="ECO:0000313" key="7">
    <source>
        <dbReference type="EMBL" id="KAJ1721388.1"/>
    </source>
</evidence>
<dbReference type="PANTHER" id="PTHR47968">
    <property type="entry name" value="CENTROMERE PROTEIN E"/>
    <property type="match status" value="1"/>
</dbReference>
<dbReference type="CDD" id="cd01374">
    <property type="entry name" value="KISc_CENP_E"/>
    <property type="match status" value="1"/>
</dbReference>
<keyword evidence="8" id="KW-1185">Reference proteome</keyword>
<reference evidence="7" key="1">
    <citation type="submission" date="2022-07" db="EMBL/GenBank/DDBJ databases">
        <title>Phylogenomic reconstructions and comparative analyses of Kickxellomycotina fungi.</title>
        <authorList>
            <person name="Reynolds N.K."/>
            <person name="Stajich J.E."/>
            <person name="Barry K."/>
            <person name="Grigoriev I.V."/>
            <person name="Crous P."/>
            <person name="Smith M.E."/>
        </authorList>
    </citation>
    <scope>NUCLEOTIDE SEQUENCE</scope>
    <source>
        <strain evidence="7">NBRC 32514</strain>
    </source>
</reference>
<evidence type="ECO:0000313" key="8">
    <source>
        <dbReference type="Proteomes" id="UP001149813"/>
    </source>
</evidence>
<feature type="coiled-coil region" evidence="4">
    <location>
        <begin position="1262"/>
        <end position="1419"/>
    </location>
</feature>
<feature type="coiled-coil region" evidence="4">
    <location>
        <begin position="1783"/>
        <end position="1852"/>
    </location>
</feature>
<dbReference type="PANTHER" id="PTHR47968:SF75">
    <property type="entry name" value="CENTROMERE-ASSOCIATED PROTEIN E"/>
    <property type="match status" value="1"/>
</dbReference>
<evidence type="ECO:0000256" key="5">
    <source>
        <dbReference type="SAM" id="MobiDB-lite"/>
    </source>
</evidence>
<dbReference type="GO" id="GO:0000278">
    <property type="term" value="P:mitotic cell cycle"/>
    <property type="evidence" value="ECO:0007669"/>
    <property type="project" value="TreeGrafter"/>
</dbReference>
<feature type="compositionally biased region" description="Low complexity" evidence="5">
    <location>
        <begin position="226"/>
        <end position="243"/>
    </location>
</feature>
<feature type="coiled-coil region" evidence="4">
    <location>
        <begin position="635"/>
        <end position="683"/>
    </location>
</feature>
<feature type="region of interest" description="Disordered" evidence="5">
    <location>
        <begin position="225"/>
        <end position="256"/>
    </location>
</feature>
<evidence type="ECO:0000256" key="1">
    <source>
        <dbReference type="ARBA" id="ARBA00023054"/>
    </source>
</evidence>
<protein>
    <recommendedName>
        <fullName evidence="6">Kinesin motor domain-containing protein</fullName>
    </recommendedName>
</protein>
<dbReference type="SUPFAM" id="SSF52540">
    <property type="entry name" value="P-loop containing nucleoside triphosphate hydrolases"/>
    <property type="match status" value="1"/>
</dbReference>
<dbReference type="OrthoDB" id="3176171at2759"/>
<dbReference type="SMART" id="SM00129">
    <property type="entry name" value="KISc"/>
    <property type="match status" value="1"/>
</dbReference>
<feature type="region of interest" description="Disordered" evidence="5">
    <location>
        <begin position="477"/>
        <end position="496"/>
    </location>
</feature>
<feature type="compositionally biased region" description="Polar residues" evidence="5">
    <location>
        <begin position="244"/>
        <end position="256"/>
    </location>
</feature>
<dbReference type="InterPro" id="IPR001752">
    <property type="entry name" value="Kinesin_motor_dom"/>
</dbReference>
<feature type="coiled-coil region" evidence="4">
    <location>
        <begin position="1139"/>
        <end position="1236"/>
    </location>
</feature>
<dbReference type="GO" id="GO:0003777">
    <property type="term" value="F:microtubule motor activity"/>
    <property type="evidence" value="ECO:0007669"/>
    <property type="project" value="InterPro"/>
</dbReference>
<feature type="region of interest" description="Disordered" evidence="5">
    <location>
        <begin position="2034"/>
        <end position="2098"/>
    </location>
</feature>